<evidence type="ECO:0000313" key="1">
    <source>
        <dbReference type="EMBL" id="CAG9934093.1"/>
    </source>
</evidence>
<evidence type="ECO:0000313" key="2">
    <source>
        <dbReference type="Proteomes" id="UP000839052"/>
    </source>
</evidence>
<proteinExistence type="predicted"/>
<reference evidence="1 2" key="1">
    <citation type="submission" date="2021-10" db="EMBL/GenBank/DDBJ databases">
        <authorList>
            <person name="Koch H."/>
        </authorList>
    </citation>
    <scope>NUCLEOTIDE SEQUENCE [LARGE SCALE GENOMIC DNA]</scope>
    <source>
        <strain evidence="1">6680</strain>
    </source>
</reference>
<gene>
    <name evidence="1" type="ORF">NTG6680_2844</name>
</gene>
<protein>
    <submittedName>
        <fullName evidence="1">Uncharacterized protein</fullName>
    </submittedName>
</protein>
<accession>A0ABM8Z2N5</accession>
<dbReference type="Proteomes" id="UP000839052">
    <property type="component" value="Chromosome"/>
</dbReference>
<sequence length="51" mass="5736">MAQINLNNFYWGRMGRIEGYFHKLPLETIARKTLQNTCLSAPSAPIDGEPA</sequence>
<dbReference type="EMBL" id="OU912926">
    <property type="protein sequence ID" value="CAG9934093.1"/>
    <property type="molecule type" value="Genomic_DNA"/>
</dbReference>
<organism evidence="1 2">
    <name type="scientific">Candidatus Nitrotoga arctica</name>
    <dbReference type="NCBI Taxonomy" id="453162"/>
    <lineage>
        <taxon>Bacteria</taxon>
        <taxon>Pseudomonadati</taxon>
        <taxon>Pseudomonadota</taxon>
        <taxon>Betaproteobacteria</taxon>
        <taxon>Nitrosomonadales</taxon>
        <taxon>Gallionellaceae</taxon>
        <taxon>Candidatus Nitrotoga</taxon>
    </lineage>
</organism>
<dbReference type="RefSeq" id="WP_239797774.1">
    <property type="nucleotide sequence ID" value="NZ_OU912926.1"/>
</dbReference>
<keyword evidence="2" id="KW-1185">Reference proteome</keyword>
<name>A0ABM8Z2N5_9PROT</name>